<dbReference type="Proteomes" id="UP000008721">
    <property type="component" value="Chromosome"/>
</dbReference>
<evidence type="ECO:0000313" key="3">
    <source>
        <dbReference type="Proteomes" id="UP000008721"/>
    </source>
</evidence>
<name>E4U2I9_SULKY</name>
<proteinExistence type="predicted"/>
<protein>
    <submittedName>
        <fullName evidence="2">Uncharacterized protein</fullName>
    </submittedName>
</protein>
<dbReference type="HOGENOM" id="CLU_3123496_0_0_7"/>
<keyword evidence="1" id="KW-0472">Membrane</keyword>
<reference evidence="2 3" key="1">
    <citation type="journal article" date="2012" name="Stand. Genomic Sci.">
        <title>Complete genome sequence of the sulfur compounds oxidizing chemolithoautotroph Sulfuricurvum kujiense type strain (YK-1(T)).</title>
        <authorList>
            <person name="Han C."/>
            <person name="Kotsyurbenko O."/>
            <person name="Chertkov O."/>
            <person name="Held B."/>
            <person name="Lapidus A."/>
            <person name="Nolan M."/>
            <person name="Lucas S."/>
            <person name="Hammon N."/>
            <person name="Deshpande S."/>
            <person name="Cheng J.F."/>
            <person name="Tapia R."/>
            <person name="Goodwin L.A."/>
            <person name="Pitluck S."/>
            <person name="Liolios K."/>
            <person name="Pagani I."/>
            <person name="Ivanova N."/>
            <person name="Mavromatis K."/>
            <person name="Mikhailova N."/>
            <person name="Pati A."/>
            <person name="Chen A."/>
            <person name="Palaniappan K."/>
            <person name="Land M."/>
            <person name="Hauser L."/>
            <person name="Chang Y.J."/>
            <person name="Jeffries C.D."/>
            <person name="Brambilla E.M."/>
            <person name="Rohde M."/>
            <person name="Spring S."/>
            <person name="Sikorski J."/>
            <person name="Goker M."/>
            <person name="Woyke T."/>
            <person name="Bristow J."/>
            <person name="Eisen J.A."/>
            <person name="Markowitz V."/>
            <person name="Hugenholtz P."/>
            <person name="Kyrpides N.C."/>
            <person name="Klenk H.P."/>
            <person name="Detter J.C."/>
        </authorList>
    </citation>
    <scope>NUCLEOTIDE SEQUENCE [LARGE SCALE GENOMIC DNA]</scope>
    <source>
        <strain evidence="3">ATCC BAA-921 / DSM 16994 / JCM 11577 / YK-1</strain>
    </source>
</reference>
<organism evidence="2 3">
    <name type="scientific">Sulfuricurvum kujiense (strain ATCC BAA-921 / DSM 16994 / JCM 11577 / YK-1)</name>
    <dbReference type="NCBI Taxonomy" id="709032"/>
    <lineage>
        <taxon>Bacteria</taxon>
        <taxon>Pseudomonadati</taxon>
        <taxon>Campylobacterota</taxon>
        <taxon>Epsilonproteobacteria</taxon>
        <taxon>Campylobacterales</taxon>
        <taxon>Sulfurimonadaceae</taxon>
        <taxon>Sulfuricurvum</taxon>
    </lineage>
</organism>
<feature type="transmembrane region" description="Helical" evidence="1">
    <location>
        <begin position="12"/>
        <end position="30"/>
    </location>
</feature>
<dbReference type="EMBL" id="CP002355">
    <property type="protein sequence ID" value="ADR34676.1"/>
    <property type="molecule type" value="Genomic_DNA"/>
</dbReference>
<keyword evidence="1" id="KW-0812">Transmembrane</keyword>
<keyword evidence="3" id="KW-1185">Reference proteome</keyword>
<gene>
    <name evidence="2" type="ordered locus">Sulku_2016</name>
</gene>
<accession>E4U2I9</accession>
<dbReference type="AlphaFoldDB" id="E4U2I9"/>
<dbReference type="STRING" id="709032.Sulku_2016"/>
<dbReference type="RefSeq" id="WP_013460873.1">
    <property type="nucleotide sequence ID" value="NC_014762.1"/>
</dbReference>
<evidence type="ECO:0000313" key="2">
    <source>
        <dbReference type="EMBL" id="ADR34676.1"/>
    </source>
</evidence>
<dbReference type="KEGG" id="sku:Sulku_2016"/>
<sequence>MVDYTESLSWLGLWPLIIFLGYKFAAFNMAHFTRIEKLYQEEKDSPRTDV</sequence>
<keyword evidence="1" id="KW-1133">Transmembrane helix</keyword>
<evidence type="ECO:0000256" key="1">
    <source>
        <dbReference type="SAM" id="Phobius"/>
    </source>
</evidence>